<dbReference type="Pfam" id="PF00814">
    <property type="entry name" value="TsaD"/>
    <property type="match status" value="1"/>
</dbReference>
<dbReference type="InterPro" id="IPR022496">
    <property type="entry name" value="T6A_TsaB"/>
</dbReference>
<evidence type="ECO:0000313" key="4">
    <source>
        <dbReference type="Proteomes" id="UP001145145"/>
    </source>
</evidence>
<dbReference type="Gene3D" id="3.30.420.40">
    <property type="match status" value="2"/>
</dbReference>
<feature type="domain" description="Gcp-like" evidence="2">
    <location>
        <begin position="31"/>
        <end position="224"/>
    </location>
</feature>
<sequence length="239" mass="26380">MRILALDSSGLTASVAVVEDEQILFEYTMNYKKTHSQTLLPMLDEAVRMTGLSLGSVDAIAVAGGPGSFTGLRIGSATAKGLGLALDKPLIHVPTVDAMAYRMFGCSGLICPIMDARRNQVYTGIYRFEEKFETVKEQLTEDITVLAGMLNELGERVVFLGDGVPVYREKIEETVKVPYVFAPPHMCRQSAAAVGALGLVYAKKGKTEHARDHKPDYLRMSQAERERLEREKEQQHDCP</sequence>
<dbReference type="GO" id="GO:0005829">
    <property type="term" value="C:cytosol"/>
    <property type="evidence" value="ECO:0007669"/>
    <property type="project" value="TreeGrafter"/>
</dbReference>
<dbReference type="AlphaFoldDB" id="A0A9W6C9D7"/>
<reference evidence="3 4" key="1">
    <citation type="journal article" date="2023" name="Int. J. Syst. Evol. Microbiol.">
        <title>Sellimonas catena sp. nov., isolated from human faeces.</title>
        <authorList>
            <person name="Hisatomi A."/>
            <person name="Ohkuma M."/>
            <person name="Sakamoto M."/>
        </authorList>
    </citation>
    <scope>NUCLEOTIDE SEQUENCE [LARGE SCALE GENOMIC DNA]</scope>
    <source>
        <strain evidence="3 4">12EGH17</strain>
    </source>
</reference>
<gene>
    <name evidence="3" type="ORF">Selli1_33810</name>
</gene>
<keyword evidence="4" id="KW-1185">Reference proteome</keyword>
<dbReference type="Proteomes" id="UP001145145">
    <property type="component" value="Unassembled WGS sequence"/>
</dbReference>
<dbReference type="NCBIfam" id="TIGR03725">
    <property type="entry name" value="T6A_YeaZ"/>
    <property type="match status" value="1"/>
</dbReference>
<dbReference type="EMBL" id="BSBO01000053">
    <property type="protein sequence ID" value="GLG06207.1"/>
    <property type="molecule type" value="Genomic_DNA"/>
</dbReference>
<dbReference type="SUPFAM" id="SSF53067">
    <property type="entry name" value="Actin-like ATPase domain"/>
    <property type="match status" value="2"/>
</dbReference>
<dbReference type="GO" id="GO:0002949">
    <property type="term" value="P:tRNA threonylcarbamoyladenosine modification"/>
    <property type="evidence" value="ECO:0007669"/>
    <property type="project" value="InterPro"/>
</dbReference>
<dbReference type="RefSeq" id="WP_281874242.1">
    <property type="nucleotide sequence ID" value="NZ_BSBO01000053.1"/>
</dbReference>
<protein>
    <submittedName>
        <fullName evidence="3">tRNA (Adenosine(37)-N6)-threonylcarbamoyltransferase complex dimerization subunit type 1 TsaB</fullName>
    </submittedName>
</protein>
<proteinExistence type="predicted"/>
<evidence type="ECO:0000259" key="2">
    <source>
        <dbReference type="Pfam" id="PF00814"/>
    </source>
</evidence>
<dbReference type="InterPro" id="IPR043129">
    <property type="entry name" value="ATPase_NBD"/>
</dbReference>
<feature type="region of interest" description="Disordered" evidence="1">
    <location>
        <begin position="209"/>
        <end position="239"/>
    </location>
</feature>
<dbReference type="PANTHER" id="PTHR11735">
    <property type="entry name" value="TRNA N6-ADENOSINE THREONYLCARBAMOYLTRANSFERASE"/>
    <property type="match status" value="1"/>
</dbReference>
<organism evidence="3 4">
    <name type="scientific">Sellimonas catena</name>
    <dbReference type="NCBI Taxonomy" id="2994035"/>
    <lineage>
        <taxon>Bacteria</taxon>
        <taxon>Bacillati</taxon>
        <taxon>Bacillota</taxon>
        <taxon>Clostridia</taxon>
        <taxon>Lachnospirales</taxon>
        <taxon>Lachnospiraceae</taxon>
        <taxon>Sellimonas</taxon>
    </lineage>
</organism>
<name>A0A9W6C9D7_9FIRM</name>
<comment type="caution">
    <text evidence="3">The sequence shown here is derived from an EMBL/GenBank/DDBJ whole genome shotgun (WGS) entry which is preliminary data.</text>
</comment>
<dbReference type="InterPro" id="IPR000905">
    <property type="entry name" value="Gcp-like_dom"/>
</dbReference>
<evidence type="ECO:0000256" key="1">
    <source>
        <dbReference type="SAM" id="MobiDB-lite"/>
    </source>
</evidence>
<evidence type="ECO:0000313" key="3">
    <source>
        <dbReference type="EMBL" id="GLG06207.1"/>
    </source>
</evidence>
<dbReference type="PANTHER" id="PTHR11735:SF11">
    <property type="entry name" value="TRNA THREONYLCARBAMOYLADENOSINE BIOSYNTHESIS PROTEIN TSAB"/>
    <property type="match status" value="1"/>
</dbReference>
<dbReference type="CDD" id="cd24032">
    <property type="entry name" value="ASKHA_NBD_TsaB"/>
    <property type="match status" value="1"/>
</dbReference>
<accession>A0A9W6C9D7</accession>